<dbReference type="Proteomes" id="UP000198749">
    <property type="component" value="Unassembled WGS sequence"/>
</dbReference>
<dbReference type="InterPro" id="IPR038706">
    <property type="entry name" value="Type_VI_SciN-like_sf"/>
</dbReference>
<reference evidence="2" key="1">
    <citation type="submission" date="2016-10" db="EMBL/GenBank/DDBJ databases">
        <authorList>
            <person name="Varghese N."/>
            <person name="Submissions S."/>
        </authorList>
    </citation>
    <scope>NUCLEOTIDE SEQUENCE [LARGE SCALE GENOMIC DNA]</scope>
    <source>
        <strain evidence="2">DSM 18887</strain>
    </source>
</reference>
<evidence type="ECO:0000313" key="2">
    <source>
        <dbReference type="Proteomes" id="UP000198749"/>
    </source>
</evidence>
<dbReference type="PANTHER" id="PTHR37625">
    <property type="entry name" value="OUTER MEMBRANE LIPOPROTEIN-RELATED"/>
    <property type="match status" value="1"/>
</dbReference>
<dbReference type="InterPro" id="IPR017734">
    <property type="entry name" value="T6SS_SciN"/>
</dbReference>
<name>A0A1H9MBM0_9GAMM</name>
<dbReference type="Gene3D" id="2.60.40.4150">
    <property type="entry name" value="Type VI secretion system, lipoprotein SciN"/>
    <property type="match status" value="1"/>
</dbReference>
<protein>
    <submittedName>
        <fullName evidence="1">Type VI secretion system protein VasD</fullName>
    </submittedName>
</protein>
<proteinExistence type="predicted"/>
<organism evidence="1 2">
    <name type="scientific">Amphritea atlantica</name>
    <dbReference type="NCBI Taxonomy" id="355243"/>
    <lineage>
        <taxon>Bacteria</taxon>
        <taxon>Pseudomonadati</taxon>
        <taxon>Pseudomonadota</taxon>
        <taxon>Gammaproteobacteria</taxon>
        <taxon>Oceanospirillales</taxon>
        <taxon>Oceanospirillaceae</taxon>
        <taxon>Amphritea</taxon>
    </lineage>
</organism>
<dbReference type="NCBIfam" id="TIGR03352">
    <property type="entry name" value="VI_chp_3"/>
    <property type="match status" value="1"/>
</dbReference>
<evidence type="ECO:0000313" key="1">
    <source>
        <dbReference type="EMBL" id="SER21032.1"/>
    </source>
</evidence>
<dbReference type="STRING" id="355243.SAMN03080615_04366"/>
<dbReference type="EMBL" id="FOGB01000025">
    <property type="protein sequence ID" value="SER21032.1"/>
    <property type="molecule type" value="Genomic_DNA"/>
</dbReference>
<dbReference type="OrthoDB" id="5471061at2"/>
<dbReference type="PANTHER" id="PTHR37625:SF4">
    <property type="entry name" value="OUTER MEMBRANE LIPOPROTEIN"/>
    <property type="match status" value="1"/>
</dbReference>
<dbReference type="AlphaFoldDB" id="A0A1H9MBM0"/>
<sequence length="169" mass="18694">MFQGFVERYWRQFIMLFIASSIISGCSTVSDMLSEDEPPPPPPELVVSVIADSGVNQDLDGRPSPTVVRIYQLEDDALFKESDFFALYDSDSTMLSGDLLLRDELIVNPGGSAIKKTLLDEDTEFVGVLAAFQNTDNGVMKKVVAVNAEKDQSVQVRLKDNQLTLDLLD</sequence>
<accession>A0A1H9MBM0</accession>
<keyword evidence="2" id="KW-1185">Reference proteome</keyword>
<gene>
    <name evidence="1" type="ORF">SAMN03080615_04366</name>
</gene>
<dbReference type="Pfam" id="PF12790">
    <property type="entry name" value="T6SS-SciN"/>
    <property type="match status" value="1"/>
</dbReference>